<dbReference type="Pfam" id="PF02458">
    <property type="entry name" value="Transferase"/>
    <property type="match status" value="1"/>
</dbReference>
<dbReference type="Gene3D" id="3.30.559.10">
    <property type="entry name" value="Chloramphenicol acetyltransferase-like domain"/>
    <property type="match status" value="1"/>
</dbReference>
<dbReference type="Proteomes" id="UP000087766">
    <property type="component" value="Chromosome 10"/>
</dbReference>
<reference evidence="3" key="1">
    <citation type="journal article" date="2014" name="Nat. Commun.">
        <title>Genome sequence of mungbean and insights into evolution within Vigna species.</title>
        <authorList>
            <person name="Kang Y.J."/>
            <person name="Kim S.K."/>
            <person name="Kim M.Y."/>
            <person name="Lestari P."/>
            <person name="Kim K.H."/>
            <person name="Ha B.K."/>
            <person name="Jun T.H."/>
            <person name="Hwang W.J."/>
            <person name="Lee T."/>
            <person name="Lee J."/>
            <person name="Shim S."/>
            <person name="Yoon M.Y."/>
            <person name="Jang Y.E."/>
            <person name="Han K.S."/>
            <person name="Taeprayoon P."/>
            <person name="Yoon N."/>
            <person name="Somta P."/>
            <person name="Tanya P."/>
            <person name="Kim K.S."/>
            <person name="Gwag J.G."/>
            <person name="Moon J.K."/>
            <person name="Lee Y.H."/>
            <person name="Park B.S."/>
            <person name="Bombarely A."/>
            <person name="Doyle J.J."/>
            <person name="Jackson S.A."/>
            <person name="Schafleitner R."/>
            <person name="Srinives P."/>
            <person name="Varshney R.K."/>
            <person name="Lee S.H."/>
        </authorList>
    </citation>
    <scope>NUCLEOTIDE SEQUENCE [LARGE SCALE GENOMIC DNA]</scope>
    <source>
        <strain evidence="3">cv. VC1973A</strain>
    </source>
</reference>
<dbReference type="PANTHER" id="PTHR31147">
    <property type="entry name" value="ACYL TRANSFERASE 4"/>
    <property type="match status" value="1"/>
</dbReference>
<dbReference type="GeneID" id="106774835"/>
<reference evidence="4" key="2">
    <citation type="submission" date="2025-08" db="UniProtKB">
        <authorList>
            <consortium name="RefSeq"/>
        </authorList>
    </citation>
    <scope>IDENTIFICATION</scope>
    <source>
        <tissue evidence="4">Leaf</tissue>
    </source>
</reference>
<dbReference type="AlphaFoldDB" id="A0A1S3VG70"/>
<evidence type="ECO:0000256" key="1">
    <source>
        <dbReference type="ARBA" id="ARBA00009861"/>
    </source>
</evidence>
<keyword evidence="2" id="KW-0808">Transferase</keyword>
<dbReference type="GO" id="GO:0016740">
    <property type="term" value="F:transferase activity"/>
    <property type="evidence" value="ECO:0007669"/>
    <property type="project" value="UniProtKB-KW"/>
</dbReference>
<dbReference type="STRING" id="3916.A0A1S3VG70"/>
<evidence type="ECO:0000313" key="4">
    <source>
        <dbReference type="RefSeq" id="XP_014517351.1"/>
    </source>
</evidence>
<organism evidence="3 4">
    <name type="scientific">Vigna radiata var. radiata</name>
    <name type="common">Mung bean</name>
    <name type="synonym">Phaseolus aureus</name>
    <dbReference type="NCBI Taxonomy" id="3916"/>
    <lineage>
        <taxon>Eukaryota</taxon>
        <taxon>Viridiplantae</taxon>
        <taxon>Streptophyta</taxon>
        <taxon>Embryophyta</taxon>
        <taxon>Tracheophyta</taxon>
        <taxon>Spermatophyta</taxon>
        <taxon>Magnoliopsida</taxon>
        <taxon>eudicotyledons</taxon>
        <taxon>Gunneridae</taxon>
        <taxon>Pentapetalae</taxon>
        <taxon>rosids</taxon>
        <taxon>fabids</taxon>
        <taxon>Fabales</taxon>
        <taxon>Fabaceae</taxon>
        <taxon>Papilionoideae</taxon>
        <taxon>50 kb inversion clade</taxon>
        <taxon>NPAAA clade</taxon>
        <taxon>indigoferoid/millettioid clade</taxon>
        <taxon>Phaseoleae</taxon>
        <taxon>Vigna</taxon>
    </lineage>
</organism>
<dbReference type="InterPro" id="IPR023213">
    <property type="entry name" value="CAT-like_dom_sf"/>
</dbReference>
<dbReference type="OrthoDB" id="444127at2759"/>
<evidence type="ECO:0000256" key="2">
    <source>
        <dbReference type="ARBA" id="ARBA00022679"/>
    </source>
</evidence>
<keyword evidence="3" id="KW-1185">Reference proteome</keyword>
<comment type="similarity">
    <text evidence="1">Belongs to the plant acyltransferase family.</text>
</comment>
<dbReference type="InterPro" id="IPR050898">
    <property type="entry name" value="Plant_acyltransferase"/>
</dbReference>
<name>A0A1S3VG70_VIGRR</name>
<dbReference type="KEGG" id="vra:106774835"/>
<proteinExistence type="inferred from homology"/>
<gene>
    <name evidence="4" type="primary">LOC106774835</name>
</gene>
<evidence type="ECO:0000313" key="3">
    <source>
        <dbReference type="Proteomes" id="UP000087766"/>
    </source>
</evidence>
<accession>A0A1S3VG70</accession>
<protein>
    <submittedName>
        <fullName evidence="4">Benzyl alcohol O-benzoyltransferase-like</fullName>
    </submittedName>
</protein>
<dbReference type="PANTHER" id="PTHR31147:SF66">
    <property type="entry name" value="OS05G0315700 PROTEIN"/>
    <property type="match status" value="1"/>
</dbReference>
<dbReference type="RefSeq" id="XP_014517351.1">
    <property type="nucleotide sequence ID" value="XM_014661865.2"/>
</dbReference>
<sequence length="215" mass="23883">MASSPSSSSLKFTVRRCQPQLVPPAIPTPHEFKPLSDIDDQEALRIHVPMIQIYRKQASMAEKDPVQVIRQALSQTLVFYYPFAGRLREGSHRKLMVDCTGEGAMFIEADADVTLDQFGDSLYPPFPCFHELLYEEVDFGWGDAVYGGVAKAGVGRFLGVSYFCSAKNGKGEEGIIFPICLPVEAMERFAEEFNLMLGNKNQPETSSATFIKSTL</sequence>